<dbReference type="GO" id="GO:0017150">
    <property type="term" value="F:tRNA dihydrouridine synthase activity"/>
    <property type="evidence" value="ECO:0007669"/>
    <property type="project" value="TreeGrafter"/>
</dbReference>
<dbReference type="InterPro" id="IPR013785">
    <property type="entry name" value="Aldolase_TIM"/>
</dbReference>
<evidence type="ECO:0000259" key="3">
    <source>
        <dbReference type="Pfam" id="PF01207"/>
    </source>
</evidence>
<dbReference type="Proteomes" id="UP000824469">
    <property type="component" value="Unassembled WGS sequence"/>
</dbReference>
<dbReference type="PANTHER" id="PTHR11082:SF5">
    <property type="entry name" value="TRNA-DIHYDROURIDINE(16_17) SYNTHASE [NAD(P)(+)]-LIKE"/>
    <property type="match status" value="1"/>
</dbReference>
<organism evidence="4 5">
    <name type="scientific">Taxus chinensis</name>
    <name type="common">Chinese yew</name>
    <name type="synonym">Taxus wallichiana var. chinensis</name>
    <dbReference type="NCBI Taxonomy" id="29808"/>
    <lineage>
        <taxon>Eukaryota</taxon>
        <taxon>Viridiplantae</taxon>
        <taxon>Streptophyta</taxon>
        <taxon>Embryophyta</taxon>
        <taxon>Tracheophyta</taxon>
        <taxon>Spermatophyta</taxon>
        <taxon>Pinopsida</taxon>
        <taxon>Pinidae</taxon>
        <taxon>Conifers II</taxon>
        <taxon>Cupressales</taxon>
        <taxon>Taxaceae</taxon>
        <taxon>Taxus</taxon>
    </lineage>
</organism>
<dbReference type="PANTHER" id="PTHR11082">
    <property type="entry name" value="TRNA-DIHYDROURIDINE SYNTHASE"/>
    <property type="match status" value="1"/>
</dbReference>
<comment type="caution">
    <text evidence="4">The sequence shown here is derived from an EMBL/GenBank/DDBJ whole genome shotgun (WGS) entry which is preliminary data.</text>
</comment>
<dbReference type="CDD" id="cd02801">
    <property type="entry name" value="DUS_like_FMN"/>
    <property type="match status" value="1"/>
</dbReference>
<keyword evidence="2" id="KW-0520">NAD</keyword>
<feature type="domain" description="DUS-like FMN-binding" evidence="3">
    <location>
        <begin position="71"/>
        <end position="155"/>
    </location>
</feature>
<dbReference type="EMBL" id="JAHRHJ020000004">
    <property type="protein sequence ID" value="KAH9317180.1"/>
    <property type="molecule type" value="Genomic_DNA"/>
</dbReference>
<evidence type="ECO:0000313" key="5">
    <source>
        <dbReference type="Proteomes" id="UP000824469"/>
    </source>
</evidence>
<keyword evidence="5" id="KW-1185">Reference proteome</keyword>
<dbReference type="SUPFAM" id="SSF51395">
    <property type="entry name" value="FMN-linked oxidoreductases"/>
    <property type="match status" value="1"/>
</dbReference>
<evidence type="ECO:0000313" key="4">
    <source>
        <dbReference type="EMBL" id="KAH9317180.1"/>
    </source>
</evidence>
<dbReference type="Gene3D" id="3.20.20.70">
    <property type="entry name" value="Aldolase class I"/>
    <property type="match status" value="1"/>
</dbReference>
<protein>
    <recommendedName>
        <fullName evidence="3">DUS-like FMN-binding domain-containing protein</fullName>
    </recommendedName>
</protein>
<dbReference type="AlphaFoldDB" id="A0AA38LD20"/>
<reference evidence="4 5" key="1">
    <citation type="journal article" date="2021" name="Nat. Plants">
        <title>The Taxus genome provides insights into paclitaxel biosynthesis.</title>
        <authorList>
            <person name="Xiong X."/>
            <person name="Gou J."/>
            <person name="Liao Q."/>
            <person name="Li Y."/>
            <person name="Zhou Q."/>
            <person name="Bi G."/>
            <person name="Li C."/>
            <person name="Du R."/>
            <person name="Wang X."/>
            <person name="Sun T."/>
            <person name="Guo L."/>
            <person name="Liang H."/>
            <person name="Lu P."/>
            <person name="Wu Y."/>
            <person name="Zhang Z."/>
            <person name="Ro D.K."/>
            <person name="Shang Y."/>
            <person name="Huang S."/>
            <person name="Yan J."/>
        </authorList>
    </citation>
    <scope>NUCLEOTIDE SEQUENCE [LARGE SCALE GENOMIC DNA]</scope>
    <source>
        <strain evidence="4">Ta-2019</strain>
    </source>
</reference>
<feature type="non-terminal residue" evidence="4">
    <location>
        <position position="155"/>
    </location>
</feature>
<accession>A0AA38LD20</accession>
<keyword evidence="1" id="KW-0521">NADP</keyword>
<gene>
    <name evidence="4" type="ORF">KI387_018949</name>
</gene>
<evidence type="ECO:0000256" key="1">
    <source>
        <dbReference type="ARBA" id="ARBA00022857"/>
    </source>
</evidence>
<name>A0AA38LD20_TAXCH</name>
<sequence>MTPTEDVLCSTLADCTLSPNAASFEHSDCSASPSKEEEELKFIERPLGDDGRWVERAWKHWKNLGEPKLIVAPMVDQSELPFRMLCRNYGATAAYTPMLHSRLFVEDPKYRKVEFTTCKEDRPLFVQFCANDPERLLAAAQIVQPYCDYVDINLG</sequence>
<evidence type="ECO:0000256" key="2">
    <source>
        <dbReference type="ARBA" id="ARBA00023027"/>
    </source>
</evidence>
<proteinExistence type="predicted"/>
<dbReference type="InterPro" id="IPR035587">
    <property type="entry name" value="DUS-like_FMN-bd"/>
</dbReference>
<dbReference type="Pfam" id="PF01207">
    <property type="entry name" value="Dus"/>
    <property type="match status" value="1"/>
</dbReference>